<comment type="caution">
    <text evidence="3">The sequence shown here is derived from an EMBL/GenBank/DDBJ whole genome shotgun (WGS) entry which is preliminary data.</text>
</comment>
<keyword evidence="2" id="KW-0812">Transmembrane</keyword>
<organism evidence="3 4">
    <name type="scientific">Planoprotostelium fungivorum</name>
    <dbReference type="NCBI Taxonomy" id="1890364"/>
    <lineage>
        <taxon>Eukaryota</taxon>
        <taxon>Amoebozoa</taxon>
        <taxon>Evosea</taxon>
        <taxon>Variosea</taxon>
        <taxon>Cavosteliida</taxon>
        <taxon>Cavosteliaceae</taxon>
        <taxon>Planoprotostelium</taxon>
    </lineage>
</organism>
<keyword evidence="4" id="KW-1185">Reference proteome</keyword>
<name>A0A2P6NHW8_9EUKA</name>
<keyword evidence="2" id="KW-0472">Membrane</keyword>
<dbReference type="InParanoid" id="A0A2P6NHW8"/>
<dbReference type="AlphaFoldDB" id="A0A2P6NHW8"/>
<feature type="region of interest" description="Disordered" evidence="1">
    <location>
        <begin position="293"/>
        <end position="315"/>
    </location>
</feature>
<evidence type="ECO:0000256" key="2">
    <source>
        <dbReference type="SAM" id="Phobius"/>
    </source>
</evidence>
<evidence type="ECO:0000313" key="4">
    <source>
        <dbReference type="Proteomes" id="UP000241769"/>
    </source>
</evidence>
<proteinExistence type="predicted"/>
<sequence length="639" mass="72480">MYTWVRTLLAPRVGSPLEYNLFKAGWGYLRFRDRKGYKARRWRLGDHPRFRVPFREAATHRWGWFNRGGLQGERAAAAAEVKTSPLYNGETPPLVGGPYAAVYWSLQPWGRGSRWRTRPTDRARYVWIQTVKSGYAQEHDATGWSTACTGPTGVNYSLLGEVEFPVVAPPDEYVRPWRPDPPEVVIPHPGAPLRCRLVRWVSPVWRVYWVFATLWSTLFTMVTWMVGRVLLWGGATPVLLVWYTLQEGWSTLRGWAARAGWASPGFQTLRWTYTAWVLAYNVEDETTDLMVNHPDEEADDNYADDDDDPAGEQMTPEAAGAAGLLREDPNVPWEWWWYKDFDEFYEEGLEMAMEILTEDLPHGARLVWGPWGDFWFRLPLWGVLDGVAALAVAAKLDYQRWWWRVLSRGNTPGRVVGRWWKVPVVLGVNTLHMGMALLVGATAAGVLDPSTLRVWVVYSCGLPWHEEYYWGWGVGWLLTSMAVLGPRGLGKPCLPTSGGSSLVYPEDYYPHRAATVVRSGLNNRTLGMYFKVAYVPEEADRPGTGVLPLTPMTGVPISNGSPPSRPGGGGNSGVPRFIGGRWAQDMALRHPSRRRNNFYDVDYVTDLGSPSYTWPTYYMNARNRTTQHEANTSETTTYE</sequence>
<feature type="transmembrane region" description="Helical" evidence="2">
    <location>
        <begin position="204"/>
        <end position="222"/>
    </location>
</feature>
<accession>A0A2P6NHW8</accession>
<feature type="compositionally biased region" description="Acidic residues" evidence="1">
    <location>
        <begin position="296"/>
        <end position="310"/>
    </location>
</feature>
<dbReference type="Proteomes" id="UP000241769">
    <property type="component" value="Unassembled WGS sequence"/>
</dbReference>
<protein>
    <submittedName>
        <fullName evidence="3">Uncharacterized protein</fullName>
    </submittedName>
</protein>
<reference evidence="3 4" key="1">
    <citation type="journal article" date="2018" name="Genome Biol. Evol.">
        <title>Multiple Roots of Fruiting Body Formation in Amoebozoa.</title>
        <authorList>
            <person name="Hillmann F."/>
            <person name="Forbes G."/>
            <person name="Novohradska S."/>
            <person name="Ferling I."/>
            <person name="Riege K."/>
            <person name="Groth M."/>
            <person name="Westermann M."/>
            <person name="Marz M."/>
            <person name="Spaller T."/>
            <person name="Winckler T."/>
            <person name="Schaap P."/>
            <person name="Glockner G."/>
        </authorList>
    </citation>
    <scope>NUCLEOTIDE SEQUENCE [LARGE SCALE GENOMIC DNA]</scope>
    <source>
        <strain evidence="3 4">Jena</strain>
    </source>
</reference>
<keyword evidence="2" id="KW-1133">Transmembrane helix</keyword>
<evidence type="ECO:0000256" key="1">
    <source>
        <dbReference type="SAM" id="MobiDB-lite"/>
    </source>
</evidence>
<dbReference type="EMBL" id="MDYQ01000081">
    <property type="protein sequence ID" value="PRP83534.1"/>
    <property type="molecule type" value="Genomic_DNA"/>
</dbReference>
<gene>
    <name evidence="3" type="ORF">PROFUN_04408</name>
</gene>
<evidence type="ECO:0000313" key="3">
    <source>
        <dbReference type="EMBL" id="PRP83534.1"/>
    </source>
</evidence>